<dbReference type="OrthoDB" id="5865042at2759"/>
<organism evidence="2 3">
    <name type="scientific">Caenorhabditis bovis</name>
    <dbReference type="NCBI Taxonomy" id="2654633"/>
    <lineage>
        <taxon>Eukaryota</taxon>
        <taxon>Metazoa</taxon>
        <taxon>Ecdysozoa</taxon>
        <taxon>Nematoda</taxon>
        <taxon>Chromadorea</taxon>
        <taxon>Rhabditida</taxon>
        <taxon>Rhabditina</taxon>
        <taxon>Rhabditomorpha</taxon>
        <taxon>Rhabditoidea</taxon>
        <taxon>Rhabditidae</taxon>
        <taxon>Peloderinae</taxon>
        <taxon>Caenorhabditis</taxon>
    </lineage>
</organism>
<feature type="signal peptide" evidence="1">
    <location>
        <begin position="1"/>
        <end position="24"/>
    </location>
</feature>
<reference evidence="2 3" key="1">
    <citation type="submission" date="2020-04" db="EMBL/GenBank/DDBJ databases">
        <authorList>
            <person name="Laetsch R D."/>
            <person name="Stevens L."/>
            <person name="Kumar S."/>
            <person name="Blaxter L. M."/>
        </authorList>
    </citation>
    <scope>NUCLEOTIDE SEQUENCE [LARGE SCALE GENOMIC DNA]</scope>
</reference>
<comment type="caution">
    <text evidence="2">The sequence shown here is derived from an EMBL/GenBank/DDBJ whole genome shotgun (WGS) entry which is preliminary data.</text>
</comment>
<protein>
    <submittedName>
        <fullName evidence="2">Uncharacterized protein</fullName>
    </submittedName>
</protein>
<gene>
    <name evidence="2" type="ORF">CBOVIS_LOCUS1407</name>
</gene>
<name>A0A8S1E953_9PELO</name>
<evidence type="ECO:0000313" key="2">
    <source>
        <dbReference type="EMBL" id="CAB3398082.1"/>
    </source>
</evidence>
<keyword evidence="3" id="KW-1185">Reference proteome</keyword>
<evidence type="ECO:0000313" key="3">
    <source>
        <dbReference type="Proteomes" id="UP000494206"/>
    </source>
</evidence>
<dbReference type="AlphaFoldDB" id="A0A8S1E953"/>
<accession>A0A8S1E953</accession>
<evidence type="ECO:0000256" key="1">
    <source>
        <dbReference type="SAM" id="SignalP"/>
    </source>
</evidence>
<feature type="chain" id="PRO_5035718376" evidence="1">
    <location>
        <begin position="25"/>
        <end position="72"/>
    </location>
</feature>
<sequence length="72" mass="8568">MSRLLNLVILVLCVCSLLFNGCLSSPSPLRLKKWYNWNTDIEVAKKWYDWQDVPPAIQQKRLDIDHHDLLRF</sequence>
<dbReference type="EMBL" id="CADEPM010000001">
    <property type="protein sequence ID" value="CAB3398082.1"/>
    <property type="molecule type" value="Genomic_DNA"/>
</dbReference>
<keyword evidence="1" id="KW-0732">Signal</keyword>
<dbReference type="Proteomes" id="UP000494206">
    <property type="component" value="Unassembled WGS sequence"/>
</dbReference>
<proteinExistence type="predicted"/>